<dbReference type="eggNOG" id="COG2203">
    <property type="taxonomic scope" value="Bacteria"/>
</dbReference>
<evidence type="ECO:0000313" key="2">
    <source>
        <dbReference type="Proteomes" id="UP000005938"/>
    </source>
</evidence>
<dbReference type="AlphaFoldDB" id="I0WJ50"/>
<comment type="caution">
    <text evidence="1">The sequence shown here is derived from an EMBL/GenBank/DDBJ whole genome shotgun (WGS) entry which is preliminary data.</text>
</comment>
<name>I0WJ50_9FLAO</name>
<sequence>MNVPLFSESPFELQISFHKLIETLENIAQTDAVPYRVAYAQSLLNEVNKVPELREGIHSMDIITKNEPLIKSLMSDLFPTALTNNEIKAVSIPFQNIAFNFTERFKKILEEAGESFDMTIRDFDEHQFYIMNCCLILKQHYNQTLDLSKPLFYDIPDAKGIMHHYRIMYNGDFIELFPKKELPILSQDKIDSLMDNFDNLTLWKETFPPNSWIMKGFGIVILFDVSVENALSNLKSNLLRSEPDQIVRGENIENIFRSIFKVPDLKVGFTPYIQEENKFKMVSSKDKFTSFILLDSEEADCKNALCGCSFETLMEEKKYFSISHISKFSESPANKAMGQHLLSQGIESCIMAPVVKDNTILGIIELASSQPGALNSVNAHKLDIVLPFVTDTLDRYYSEFHNQIDAVIQKEYTSIHPSVSWKFKQEAQNFLVENSQGRDYTLKEIVFKNVYPLYGQIDIKGSSETRNKTTQTDLSSQLRVIRELMEEVKSKNQFLLFEQRIFEIETMLNELSIGINANTELQIQLYIQQEIHPLFENADFTHDGKKKVKAYFDAIDPKMGTFYQARKKFDTTLAIINKKMASLLDEKQVEAQAFYPHYYERFKTDGVEHNMYIGASIAPHKEYNTIYLQNLRLWQLQVMCEMEMAHHDIKTSLPFPLEVTSLILVSHSPIAIRFRMDEKRFDVDGTYNARYEVVKKRIDKAYIKGTRERITEQGKITIVYSGKQEETEYMKYIQFLQFKGILDMEVEQFEIEDLQGIFGLKATRVKVLHVKSGNRHKYSYEDLLNELLN</sequence>
<accession>I0WJ50</accession>
<protein>
    <recommendedName>
        <fullName evidence="3">GAF domain-containing protein</fullName>
    </recommendedName>
</protein>
<dbReference type="EMBL" id="AJJU01000002">
    <property type="protein sequence ID" value="EID76416.1"/>
    <property type="molecule type" value="Genomic_DNA"/>
</dbReference>
<proteinExistence type="predicted"/>
<evidence type="ECO:0008006" key="3">
    <source>
        <dbReference type="Google" id="ProtNLM"/>
    </source>
</evidence>
<gene>
    <name evidence="1" type="ORF">W5A_00295</name>
</gene>
<dbReference type="PATRIC" id="fig|946077.3.peg.61"/>
<organism evidence="1 2">
    <name type="scientific">Imtechella halotolerans K1</name>
    <dbReference type="NCBI Taxonomy" id="946077"/>
    <lineage>
        <taxon>Bacteria</taxon>
        <taxon>Pseudomonadati</taxon>
        <taxon>Bacteroidota</taxon>
        <taxon>Flavobacteriia</taxon>
        <taxon>Flavobacteriales</taxon>
        <taxon>Flavobacteriaceae</taxon>
        <taxon>Imtechella</taxon>
    </lineage>
</organism>
<dbReference type="OrthoDB" id="627374at2"/>
<evidence type="ECO:0000313" key="1">
    <source>
        <dbReference type="EMBL" id="EID76416.1"/>
    </source>
</evidence>
<keyword evidence="2" id="KW-1185">Reference proteome</keyword>
<dbReference type="Proteomes" id="UP000005938">
    <property type="component" value="Unassembled WGS sequence"/>
</dbReference>
<dbReference type="STRING" id="946077.W5A_00295"/>
<reference evidence="1 2" key="1">
    <citation type="journal article" date="2012" name="J. Bacteriol.">
        <title>Genome Sequence of the Halotolerant Bacterium Imtechella halotolerans K1T.</title>
        <authorList>
            <person name="Kumar S."/>
            <person name="Vikram S."/>
            <person name="Subramanian S."/>
            <person name="Raghava G.P."/>
            <person name="Pinnaka A.K."/>
        </authorList>
    </citation>
    <scope>NUCLEOTIDE SEQUENCE [LARGE SCALE GENOMIC DNA]</scope>
    <source>
        <strain evidence="1 2">K1</strain>
    </source>
</reference>